<evidence type="ECO:0000313" key="3">
    <source>
        <dbReference type="Proteomes" id="UP000253529"/>
    </source>
</evidence>
<dbReference type="RefSeq" id="WP_113888022.1">
    <property type="nucleotide sequence ID" value="NZ_QNRK01000004.1"/>
</dbReference>
<dbReference type="OrthoDB" id="9812656at2"/>
<feature type="domain" description="VOC" evidence="1">
    <location>
        <begin position="10"/>
        <end position="135"/>
    </location>
</feature>
<dbReference type="PANTHER" id="PTHR21366:SF22">
    <property type="entry name" value="VOC DOMAIN-CONTAINING PROTEIN"/>
    <property type="match status" value="1"/>
</dbReference>
<gene>
    <name evidence="2" type="ORF">DFR50_10455</name>
</gene>
<accession>A0A366FQ84</accession>
<keyword evidence="2" id="KW-0560">Oxidoreductase</keyword>
<keyword evidence="3" id="KW-1185">Reference proteome</keyword>
<name>A0A366FQ84_9HYPH</name>
<keyword evidence="2" id="KW-0223">Dioxygenase</keyword>
<dbReference type="SUPFAM" id="SSF54593">
    <property type="entry name" value="Glyoxalase/Bleomycin resistance protein/Dihydroxybiphenyl dioxygenase"/>
    <property type="match status" value="1"/>
</dbReference>
<comment type="caution">
    <text evidence="2">The sequence shown here is derived from an EMBL/GenBank/DDBJ whole genome shotgun (WGS) entry which is preliminary data.</text>
</comment>
<protein>
    <submittedName>
        <fullName evidence="2">Catechol 2,3-dioxygenase-like lactoylglutathione lyase family enzyme</fullName>
    </submittedName>
</protein>
<evidence type="ECO:0000313" key="2">
    <source>
        <dbReference type="EMBL" id="RBP16778.1"/>
    </source>
</evidence>
<dbReference type="InterPro" id="IPR029068">
    <property type="entry name" value="Glyas_Bleomycin-R_OHBP_Dase"/>
</dbReference>
<proteinExistence type="predicted"/>
<dbReference type="PROSITE" id="PS51819">
    <property type="entry name" value="VOC"/>
    <property type="match status" value="1"/>
</dbReference>
<dbReference type="AlphaFoldDB" id="A0A366FQ84"/>
<reference evidence="2 3" key="1">
    <citation type="submission" date="2018-06" db="EMBL/GenBank/DDBJ databases">
        <title>Genomic Encyclopedia of Type Strains, Phase IV (KMG-IV): sequencing the most valuable type-strain genomes for metagenomic binning, comparative biology and taxonomic classification.</title>
        <authorList>
            <person name="Goeker M."/>
        </authorList>
    </citation>
    <scope>NUCLEOTIDE SEQUENCE [LARGE SCALE GENOMIC DNA]</scope>
    <source>
        <strain evidence="2 3">DSM 24875</strain>
    </source>
</reference>
<organism evidence="2 3">
    <name type="scientific">Roseiarcus fermentans</name>
    <dbReference type="NCBI Taxonomy" id="1473586"/>
    <lineage>
        <taxon>Bacteria</taxon>
        <taxon>Pseudomonadati</taxon>
        <taxon>Pseudomonadota</taxon>
        <taxon>Alphaproteobacteria</taxon>
        <taxon>Hyphomicrobiales</taxon>
        <taxon>Roseiarcaceae</taxon>
        <taxon>Roseiarcus</taxon>
    </lineage>
</organism>
<keyword evidence="2" id="KW-0456">Lyase</keyword>
<sequence length="139" mass="14932">MPDPVPPIEGVLETSLYAADAQRTAGFYRDLFGFATLVDSPRLVALEAAARQVLLVFQRGATAGDVVEARGTIPGHDGAGRLHLAFSIAAADLEAWRARLSARAVPIAGEYRWPRGGTSLYFRDPDGALVELATPGLWW</sequence>
<dbReference type="InterPro" id="IPR004360">
    <property type="entry name" value="Glyas_Fos-R_dOase_dom"/>
</dbReference>
<dbReference type="InterPro" id="IPR050383">
    <property type="entry name" value="GlyoxalaseI/FosfomycinResist"/>
</dbReference>
<dbReference type="InterPro" id="IPR037523">
    <property type="entry name" value="VOC_core"/>
</dbReference>
<dbReference type="Pfam" id="PF00903">
    <property type="entry name" value="Glyoxalase"/>
    <property type="match status" value="1"/>
</dbReference>
<dbReference type="GO" id="GO:0051213">
    <property type="term" value="F:dioxygenase activity"/>
    <property type="evidence" value="ECO:0007669"/>
    <property type="project" value="UniProtKB-KW"/>
</dbReference>
<dbReference type="PANTHER" id="PTHR21366">
    <property type="entry name" value="GLYOXALASE FAMILY PROTEIN"/>
    <property type="match status" value="1"/>
</dbReference>
<dbReference type="Proteomes" id="UP000253529">
    <property type="component" value="Unassembled WGS sequence"/>
</dbReference>
<dbReference type="GO" id="GO:0016829">
    <property type="term" value="F:lyase activity"/>
    <property type="evidence" value="ECO:0007669"/>
    <property type="project" value="UniProtKB-KW"/>
</dbReference>
<evidence type="ECO:0000259" key="1">
    <source>
        <dbReference type="PROSITE" id="PS51819"/>
    </source>
</evidence>
<dbReference type="EMBL" id="QNRK01000004">
    <property type="protein sequence ID" value="RBP16778.1"/>
    <property type="molecule type" value="Genomic_DNA"/>
</dbReference>
<dbReference type="Gene3D" id="3.10.180.10">
    <property type="entry name" value="2,3-Dihydroxybiphenyl 1,2-Dioxygenase, domain 1"/>
    <property type="match status" value="1"/>
</dbReference>